<feature type="compositionally biased region" description="Polar residues" evidence="2">
    <location>
        <begin position="1952"/>
        <end position="1964"/>
    </location>
</feature>
<feature type="region of interest" description="Disordered" evidence="2">
    <location>
        <begin position="2815"/>
        <end position="2846"/>
    </location>
</feature>
<feature type="compositionally biased region" description="Low complexity" evidence="2">
    <location>
        <begin position="1554"/>
        <end position="1565"/>
    </location>
</feature>
<feature type="compositionally biased region" description="Basic and acidic residues" evidence="2">
    <location>
        <begin position="1901"/>
        <end position="1917"/>
    </location>
</feature>
<feature type="region of interest" description="Disordered" evidence="2">
    <location>
        <begin position="1773"/>
        <end position="1798"/>
    </location>
</feature>
<reference evidence="3" key="1">
    <citation type="submission" date="2025-08" db="UniProtKB">
        <authorList>
            <consortium name="Ensembl"/>
        </authorList>
    </citation>
    <scope>IDENTIFICATION</scope>
</reference>
<feature type="region of interest" description="Disordered" evidence="2">
    <location>
        <begin position="809"/>
        <end position="921"/>
    </location>
</feature>
<feature type="compositionally biased region" description="Polar residues" evidence="2">
    <location>
        <begin position="2470"/>
        <end position="2486"/>
    </location>
</feature>
<feature type="compositionally biased region" description="Polar residues" evidence="2">
    <location>
        <begin position="1588"/>
        <end position="1601"/>
    </location>
</feature>
<feature type="compositionally biased region" description="Polar residues" evidence="2">
    <location>
        <begin position="1191"/>
        <end position="1226"/>
    </location>
</feature>
<feature type="compositionally biased region" description="Polar residues" evidence="2">
    <location>
        <begin position="3328"/>
        <end position="3338"/>
    </location>
</feature>
<feature type="region of interest" description="Disordered" evidence="2">
    <location>
        <begin position="3109"/>
        <end position="3154"/>
    </location>
</feature>
<feature type="compositionally biased region" description="Basic and acidic residues" evidence="2">
    <location>
        <begin position="1664"/>
        <end position="1675"/>
    </location>
</feature>
<feature type="region of interest" description="Disordered" evidence="2">
    <location>
        <begin position="604"/>
        <end position="686"/>
    </location>
</feature>
<feature type="compositionally biased region" description="Basic and acidic residues" evidence="2">
    <location>
        <begin position="660"/>
        <end position="675"/>
    </location>
</feature>
<feature type="region of interest" description="Disordered" evidence="2">
    <location>
        <begin position="3172"/>
        <end position="3206"/>
    </location>
</feature>
<protein>
    <recommendedName>
        <fullName evidence="5">Cardiomyopathy-associated protein 5</fullName>
    </recommendedName>
</protein>
<sequence length="3744" mass="418319">MVTVQSEDSGITWETSSSRCSTPWTSETSATSDLYSMESSPVGSPPGKVIFIMDEGKIIRKRKRQPSTRAMMPANLKGGQGNKKRDFSGMQRQEPRMVLADVQGSVLNVEQMEAQDTDEEMLEDLEDLENIAGEPVKRAPIRSIFRESKLRKVGPILGGPVKSRIQLFNSIFGGTGPPPETLEEKTTIQRSSSISGESEHFLETSVRERLQKFSSFSEGTHPKPFQKARSRTLDTPSERRREQRRQLSSQANQSYSSPMEPLGKRLLSKDNVSSKNIKPAQLKEKPSIYSSSGAEISLQHEERKERPSLAETPGQVSGWALESGLPEEAAKQQSYPHSPVAKGAVTQRSAVLPLDPGDKPEEQTLLLQAGAPNQKPEQPLLPVPALLHELKAPGVQPQSAPADSAEELDGQAPLPASVSEHPEKEIQKSAIQSYLPSAPSAKSKYSVLSKATEEDVTPPSSKTAQSEAERVFLSQSGNEAEQQETECQLSATAKSETEYSDLPYSAKKREKQKISVPETPDVHLEKQSIQTHSITTQPESEKQDSPCFIQEAEEQEIEPYSHIPEKTESKYFGISYPVHAETEEIQNSSPVSTAVALDHPVSFPAQSEQTDGVQLETAQAGSSCTAEVNEESERPQMEPEHPDFSFSREEIEESESAQLEMEHPDFSYSREKTEDLESAQPDLECPDFSYSTEELMESENVQLEMKHPDFSYSKEEMVESEGAQLETEHLDFSYSREEMVELEGAQPEMEHLDSSYSREEREELERAQLQRDQPDFSFSGKQKEELQSAPLGMERANFLHSREEIVASERAQLDTEHVDVSFPREEREELQGAPPGKEHSDFSHSKEEMVEWEDMQRHREHPVSSYAREEMVELEDAPLGTERPDFSSSREEIDKWESSQVGAGHADYSREETEELQSAPLGMEHMDFSFSREEMLASEHSQLDTEHPTFSCLRDEVELVSVELDTEHSAFSSSRGKAEESGSAKLEKEHPALLYSRKETEESGSARLEKEHPASLYSREEMVEAENTQVETKQKSVPLELEHPKLSYSHKEAKQQEAAQLILGPSHSSRSMEKGEKGKTTGPELVCASDVPDSTGRAETQQTGYLGSEHSDLPCPTNQRKLQKMAQVDLDNSHLSDIPVKVEHPQSVQQVSQYGDELYSLGKAGEGETIQLQSEHLDSSYSPVKERQHRTSQLTPQQADASYSTGRTDQQEMLQPKSEQAHSPSSCGEAAQEAVQQDLEGPELSHVISKAEQHTKVSLDSENLPVAFTAGEAMREGMESGSSDSMRPTRKAKPWEVAPAERKPSPPFSSTADGQQQEGTPLHLSQPTLLSSGKMEQKVVRQELEQQKTPQHKAAEMGLEHSDLPETYGKGEPWEVEQMGLAQSYYCDQGGPQEMAQPELGHLPLSYSHGQGGEIEMELECPEWAFSTSTEMQEEMIEQKSKQPDFSHTAGKMELQEIIPPEQEQTFLPFSTERMAAQEIEMRPEYPDLSCSFDKAEQEMLRHPTLPFSSKQRRSAPLKVEHPSFAPDIDETKPGDTVQWGLGHPELSYSVGKSQQESELQSSLETLDEAAQDEATQVESKYPKLSCSVGQIDQQETSPLNSKYPDLSHAKEQAAALESESKHQDLPKVTRKRAPPATAKTESKHPSLASSVSKAEQAEIAPQEMKHPDLSHSSDEQNQQETLPSDEMHSEFPIDKGMWQQNTKQQLEQTKFSYFAGKSEQLKHAQQDLEQPDLSLPIDEPNYEMVQSEMEHADVIYPPDITEVQQEVQLELEQTDLTYPFGKTEPKTVEPEMEHPDSALSVGAVEEEDMAQIKLGQPDMSYPVSETGAQQTAQLKSKRPGLAYFTDQVQESTQPRVAQPGVSYAHDKTGQCPPTQLELGQAHLSSSTDEGRWPERSHIVLGHPETRHSVRAAEHPRAGKLGGPDVLSDGEKAEQKGMSELELKHPDLTYSIDKTQPQVATQLSLGKPDLLSSPRKAEQPLAAQEKLEQLGFVHSFSKAAQQEKAQLGLEHPQSSYSVHKAEQKAAYEKLNRSDLSYAIGKLEQHEVIQTEGEQMDLSWPIGEMQQPQIARMDLGYPDLSCSTGTVPQWEKDQPELQQPGAYSSSHDKEQQRERAAMHSGDPELQHSVEEAAGLRTPQVKSEYADLSLSVDTAGPHEMTQSELKEHDLLHSCVKTKGSQAAPLESEYPDFSDSLGKVEHPDSSSSISKGKQIARLEFRLEPMLPCSQSKTEQPSSAQMEVKAQDFLYSPDRMEQQEMAEQVLEHPDLPYSQVNLEQPVLSHSLGKEQQEPAQSASLYSHVSYSIGKAEQFPGKQPKSRCPDLSYSLGKAETHGKKQPELLYSYGEMEQPQMELEQAEMPLSAEEERREGTQPQLQCADLQCSPSEMEQPETPSGFYAFGSIEEQETAQPEPEQSDLPSSTDKAEQREAALLRAGHSEKQDSEIASSLSTPLETEQPDLPFYAEETESRKMQSYSSPPEQSVSVPLSVSHTVSEIKMGGSQKFSPVAAGLPPKHSDLSYTHCKTQQSEPIQPPTAFFLAKNNKIDVHSAMAVQSETKPAVLAEAGREQTPHYFHTATQLESEKLSPLHSIDKAETLENQVYLTVPSELESEPLVPFDSVDETYQEENPSYSKAASEYLVPTYSLAEEEKQDMEPFIPQTAQSEYKHIIAQHDETELPQIPLYSSKRARSKSAQSERISLEHGADQGKEEAQDRSLDTEYFSSKQLRIPSKFTAEQDEQEMPPDVQQVTKVVTAESKAAAVADQQALSSDSFVPVHTLPEKSMSLLFADDEEKQNIPLSLSGIVGMLGKQSKIISSSYNEEKDRHETQPYFTDQEFTSSEQPGAGTSDLIYGSVTHKPQRFSGEGGSFSTAELKSISCISSDEKQHPDVPLSSFGLASCLTGEVKTHSVSSIRAAEVDKQGAQFSSNEASDIRSKQIPAESCKELTLHSTMKNKLDISRDSDEASHEISHRLSSETTHRIERHDLQSPERANPGPEKVPKKETSIGNPTEVEAVQYPDVDKIQKVPEHHLGRKEVEIEHVRAVEDSQHAPEPTEQKDLFNIISEGYEILNIHAPMHISSVDEEESQHMPDKLEYLETNPLFKRKLAGDGHRALASGKDKVEELVKDATTEETGEPETDESTLPENKNDTVLDPDNGMADMDYFEKYTLIDDRSPIKPTFERPSSLVSVTENPNELEEEDPSFKESSEANTLEEDFSLLEDLDEVFYGTITGESTDSYASVSKLLPAQKSIEINSKKVTNIEDERKSPGTPLFDSEEGVLERSLLFPTSVATVNPELLEEPPALSFLYKDLYSEAVGVKTKEETPSDEESGNSNASFPSRNSDTDDGTGIYFEKYILKDEIPVKAIDQPPKDEIPEYLPVINLLGARSATSEQREEENIPVETTEELPEAAAHHVYRQRLDYQGAAHQEAANKQEEQHEKATVHQMEKYIPHVRTPVEDSEDDQYAQADLPHVPSTEPTEKPGTQREEQRPDICEDLAEAMDYDVITQEELLQDEISSELAHEELLFEDRDSFEHIGDSYEFIEEPEQRTPAELEDSGFVVMHPEKSPTNIPQVESPQRELKKAQVDTYCYHCKSPISAIDKLFGEHKDHEVTTLSAAATKMKDQLDELLMALEEKSMKIEKFVSEIESLFNSVEENSKKNAELLEKQNEDMIKKVVAQYDEKSENFEEVKKMKMEYLYEQMVNFQQTVDSAKETLETTVKEIEELDGFVFLNVKTESLLLTNFEMG</sequence>
<feature type="compositionally biased region" description="Acidic residues" evidence="2">
    <location>
        <begin position="3127"/>
        <end position="3139"/>
    </location>
</feature>
<dbReference type="Gene3D" id="3.30.160.60">
    <property type="entry name" value="Classic Zinc Finger"/>
    <property type="match status" value="1"/>
</dbReference>
<evidence type="ECO:0000256" key="1">
    <source>
        <dbReference type="SAM" id="Coils"/>
    </source>
</evidence>
<feature type="region of interest" description="Disordered" evidence="2">
    <location>
        <begin position="3454"/>
        <end position="3486"/>
    </location>
</feature>
<dbReference type="Ensembl" id="ENSNPET00000022176.1">
    <property type="protein sequence ID" value="ENSNPEP00000021621.1"/>
    <property type="gene ID" value="ENSNPEG00000016039.1"/>
</dbReference>
<name>A0A8C7A1R9_NOTPE</name>
<feature type="compositionally biased region" description="Polar residues" evidence="2">
    <location>
        <begin position="2442"/>
        <end position="2452"/>
    </location>
</feature>
<feature type="compositionally biased region" description="Basic and acidic residues" evidence="2">
    <location>
        <begin position="3109"/>
        <end position="3126"/>
    </location>
</feature>
<feature type="region of interest" description="Disordered" evidence="2">
    <location>
        <begin position="2190"/>
        <end position="2209"/>
    </location>
</feature>
<feature type="compositionally biased region" description="Basic and acidic residues" evidence="2">
    <location>
        <begin position="1070"/>
        <end position="1079"/>
    </location>
</feature>
<feature type="compositionally biased region" description="Basic and acidic residues" evidence="2">
    <location>
        <begin position="1929"/>
        <end position="1947"/>
    </location>
</feature>
<keyword evidence="1" id="KW-0175">Coiled coil</keyword>
<feature type="compositionally biased region" description="Basic and acidic residues" evidence="2">
    <location>
        <begin position="3475"/>
        <end position="3486"/>
    </location>
</feature>
<feature type="compositionally biased region" description="Basic and acidic residues" evidence="2">
    <location>
        <begin position="631"/>
        <end position="649"/>
    </location>
</feature>
<feature type="region of interest" description="Disordered" evidence="2">
    <location>
        <begin position="3316"/>
        <end position="3343"/>
    </location>
</feature>
<feature type="compositionally biased region" description="Basic and acidic residues" evidence="2">
    <location>
        <begin position="1007"/>
        <end position="1022"/>
    </location>
</feature>
<dbReference type="PANTHER" id="PTHR24099:SF7">
    <property type="entry name" value="CARDIOMYOPATHY-ASSOCIATED PROTEIN 5"/>
    <property type="match status" value="1"/>
</dbReference>
<evidence type="ECO:0000313" key="4">
    <source>
        <dbReference type="Proteomes" id="UP000694420"/>
    </source>
</evidence>
<feature type="compositionally biased region" description="Basic and acidic residues" evidence="2">
    <location>
        <begin position="1353"/>
        <end position="1364"/>
    </location>
</feature>
<organism evidence="3 4">
    <name type="scientific">Nothoprocta perdicaria</name>
    <name type="common">Chilean tinamou</name>
    <name type="synonym">Crypturus perdicarius</name>
    <dbReference type="NCBI Taxonomy" id="30464"/>
    <lineage>
        <taxon>Eukaryota</taxon>
        <taxon>Metazoa</taxon>
        <taxon>Chordata</taxon>
        <taxon>Craniata</taxon>
        <taxon>Vertebrata</taxon>
        <taxon>Euteleostomi</taxon>
        <taxon>Archelosauria</taxon>
        <taxon>Archosauria</taxon>
        <taxon>Dinosauria</taxon>
        <taxon>Saurischia</taxon>
        <taxon>Theropoda</taxon>
        <taxon>Coelurosauria</taxon>
        <taxon>Aves</taxon>
        <taxon>Palaeognathae</taxon>
        <taxon>Tinamiformes</taxon>
        <taxon>Tinamidae</taxon>
        <taxon>Nothoprocta</taxon>
    </lineage>
</organism>
<feature type="compositionally biased region" description="Basic and acidic residues" evidence="2">
    <location>
        <begin position="298"/>
        <end position="308"/>
    </location>
</feature>
<feature type="compositionally biased region" description="Polar residues" evidence="2">
    <location>
        <begin position="2827"/>
        <end position="2839"/>
    </location>
</feature>
<dbReference type="InterPro" id="IPR050617">
    <property type="entry name" value="E3_ligase_FN3/SPRY"/>
</dbReference>
<keyword evidence="4" id="KW-1185">Reference proteome</keyword>
<feature type="compositionally biased region" description="Basic and acidic residues" evidence="2">
    <location>
        <begin position="1040"/>
        <end position="1055"/>
    </location>
</feature>
<feature type="region of interest" description="Disordered" evidence="2">
    <location>
        <begin position="2954"/>
        <end position="3008"/>
    </location>
</feature>
<evidence type="ECO:0000256" key="2">
    <source>
        <dbReference type="SAM" id="MobiDB-lite"/>
    </source>
</evidence>
<feature type="region of interest" description="Disordered" evidence="2">
    <location>
        <begin position="62"/>
        <end position="85"/>
    </location>
</feature>
<reference evidence="3" key="2">
    <citation type="submission" date="2025-09" db="UniProtKB">
        <authorList>
            <consortium name="Ensembl"/>
        </authorList>
    </citation>
    <scope>IDENTIFICATION</scope>
</reference>
<feature type="compositionally biased region" description="Basic and acidic residues" evidence="2">
    <location>
        <begin position="1249"/>
        <end position="1259"/>
    </location>
</feature>
<feature type="compositionally biased region" description="Basic and acidic residues" evidence="2">
    <location>
        <begin position="748"/>
        <end position="774"/>
    </location>
</feature>
<feature type="compositionally biased region" description="Polar residues" evidence="2">
    <location>
        <begin position="247"/>
        <end position="257"/>
    </location>
</feature>
<feature type="compositionally biased region" description="Polar residues" evidence="2">
    <location>
        <begin position="604"/>
        <end position="626"/>
    </location>
</feature>
<feature type="region of interest" description="Disordered" evidence="2">
    <location>
        <begin position="746"/>
        <end position="794"/>
    </location>
</feature>
<feature type="compositionally biased region" description="Basic and acidic residues" evidence="2">
    <location>
        <begin position="2105"/>
        <end position="2123"/>
    </location>
</feature>
<feature type="compositionally biased region" description="Basic and acidic residues" evidence="2">
    <location>
        <begin position="809"/>
        <end position="857"/>
    </location>
</feature>
<feature type="region of interest" description="Disordered" evidence="2">
    <location>
        <begin position="1170"/>
        <end position="1371"/>
    </location>
</feature>
<feature type="compositionally biased region" description="Polar residues" evidence="2">
    <location>
        <begin position="1170"/>
        <end position="1182"/>
    </location>
</feature>
<feature type="compositionally biased region" description="Basic and acidic residues" evidence="2">
    <location>
        <begin position="976"/>
        <end position="1001"/>
    </location>
</feature>
<feature type="compositionally biased region" description="Basic and acidic residues" evidence="2">
    <location>
        <begin position="1335"/>
        <end position="1346"/>
    </location>
</feature>
<accession>A0A8C7A1R9</accession>
<feature type="region of interest" description="Disordered" evidence="2">
    <location>
        <begin position="1818"/>
        <end position="1876"/>
    </location>
</feature>
<feature type="compositionally biased region" description="Basic and acidic residues" evidence="2">
    <location>
        <begin position="2696"/>
        <end position="2715"/>
    </location>
</feature>
<feature type="coiled-coil region" evidence="1">
    <location>
        <begin position="3613"/>
        <end position="3672"/>
    </location>
</feature>
<feature type="compositionally biased region" description="Polar residues" evidence="2">
    <location>
        <begin position="1847"/>
        <end position="1856"/>
    </location>
</feature>
<proteinExistence type="predicted"/>
<evidence type="ECO:0000313" key="3">
    <source>
        <dbReference type="Ensembl" id="ENSNPEP00000021621.1"/>
    </source>
</evidence>
<dbReference type="GO" id="GO:0005737">
    <property type="term" value="C:cytoplasm"/>
    <property type="evidence" value="ECO:0007669"/>
    <property type="project" value="TreeGrafter"/>
</dbReference>
<feature type="compositionally biased region" description="Polar residues" evidence="2">
    <location>
        <begin position="1308"/>
        <end position="1331"/>
    </location>
</feature>
<feature type="region of interest" description="Disordered" evidence="2">
    <location>
        <begin position="966"/>
        <end position="1117"/>
    </location>
</feature>
<dbReference type="SUPFAM" id="SSF57845">
    <property type="entry name" value="B-box zinc-binding domain"/>
    <property type="match status" value="1"/>
</dbReference>
<dbReference type="Proteomes" id="UP000694420">
    <property type="component" value="Unplaced"/>
</dbReference>
<feature type="compositionally biased region" description="Basic and acidic residues" evidence="2">
    <location>
        <begin position="236"/>
        <end position="245"/>
    </location>
</feature>
<feature type="compositionally biased region" description="Basic and acidic residues" evidence="2">
    <location>
        <begin position="2421"/>
        <end position="2441"/>
    </location>
</feature>
<feature type="region of interest" description="Disordered" evidence="2">
    <location>
        <begin position="212"/>
        <end position="545"/>
    </location>
</feature>
<dbReference type="PANTHER" id="PTHR24099">
    <property type="entry name" value="E3 UBIQUITIN-PROTEIN LIGASE TRIM36-RELATED"/>
    <property type="match status" value="1"/>
</dbReference>
<feature type="compositionally biased region" description="Polar residues" evidence="2">
    <location>
        <begin position="1"/>
        <end position="42"/>
    </location>
</feature>
<feature type="compositionally biased region" description="Basic and acidic residues" evidence="2">
    <location>
        <begin position="1619"/>
        <end position="1628"/>
    </location>
</feature>
<feature type="region of interest" description="Disordered" evidence="2">
    <location>
        <begin position="2668"/>
        <end position="2718"/>
    </location>
</feature>
<feature type="compositionally biased region" description="Polar residues" evidence="2">
    <location>
        <begin position="527"/>
        <end position="538"/>
    </location>
</feature>
<evidence type="ECO:0008006" key="5">
    <source>
        <dbReference type="Google" id="ProtNLM"/>
    </source>
</evidence>
<feature type="region of interest" description="Disordered" evidence="2">
    <location>
        <begin position="2083"/>
        <end position="2123"/>
    </location>
</feature>
<feature type="compositionally biased region" description="Basic and acidic residues" evidence="2">
    <location>
        <begin position="882"/>
        <end position="897"/>
    </location>
</feature>
<feature type="region of interest" description="Disordered" evidence="2">
    <location>
        <begin position="2308"/>
        <end position="2486"/>
    </location>
</feature>
<feature type="compositionally biased region" description="Polar residues" evidence="2">
    <location>
        <begin position="473"/>
        <end position="494"/>
    </location>
</feature>
<feature type="compositionally biased region" description="Basic and acidic residues" evidence="2">
    <location>
        <begin position="1784"/>
        <end position="1797"/>
    </location>
</feature>
<feature type="region of interest" description="Disordered" evidence="2">
    <location>
        <begin position="1488"/>
        <end position="1705"/>
    </location>
</feature>
<feature type="compositionally biased region" description="Basic and acidic residues" evidence="2">
    <location>
        <begin position="2954"/>
        <end position="2985"/>
    </location>
</feature>
<feature type="region of interest" description="Disordered" evidence="2">
    <location>
        <begin position="1901"/>
        <end position="1980"/>
    </location>
</feature>
<feature type="region of interest" description="Disordered" evidence="2">
    <location>
        <begin position="1"/>
        <end position="49"/>
    </location>
</feature>